<evidence type="ECO:0000313" key="2">
    <source>
        <dbReference type="Proteomes" id="UP000799771"/>
    </source>
</evidence>
<protein>
    <submittedName>
        <fullName evidence="1">Uncharacterized protein</fullName>
    </submittedName>
</protein>
<dbReference type="RefSeq" id="XP_033523924.1">
    <property type="nucleotide sequence ID" value="XM_033672905.1"/>
</dbReference>
<dbReference type="GeneID" id="54413337"/>
<reference evidence="1" key="1">
    <citation type="journal article" date="2020" name="Stud. Mycol.">
        <title>101 Dothideomycetes genomes: a test case for predicting lifestyles and emergence of pathogens.</title>
        <authorList>
            <person name="Haridas S."/>
            <person name="Albert R."/>
            <person name="Binder M."/>
            <person name="Bloem J."/>
            <person name="Labutti K."/>
            <person name="Salamov A."/>
            <person name="Andreopoulos B."/>
            <person name="Baker S."/>
            <person name="Barry K."/>
            <person name="Bills G."/>
            <person name="Bluhm B."/>
            <person name="Cannon C."/>
            <person name="Castanera R."/>
            <person name="Culley D."/>
            <person name="Daum C."/>
            <person name="Ezra D."/>
            <person name="Gonzalez J."/>
            <person name="Henrissat B."/>
            <person name="Kuo A."/>
            <person name="Liang C."/>
            <person name="Lipzen A."/>
            <person name="Lutzoni F."/>
            <person name="Magnuson J."/>
            <person name="Mondo S."/>
            <person name="Nolan M."/>
            <person name="Ohm R."/>
            <person name="Pangilinan J."/>
            <person name="Park H.-J."/>
            <person name="Ramirez L."/>
            <person name="Alfaro M."/>
            <person name="Sun H."/>
            <person name="Tritt A."/>
            <person name="Yoshinaga Y."/>
            <person name="Zwiers L.-H."/>
            <person name="Turgeon B."/>
            <person name="Goodwin S."/>
            <person name="Spatafora J."/>
            <person name="Crous P."/>
            <person name="Grigoriev I."/>
        </authorList>
    </citation>
    <scope>NUCLEOTIDE SEQUENCE</scope>
    <source>
        <strain evidence="1">CBS 119687</strain>
    </source>
</reference>
<gene>
    <name evidence="1" type="ORF">P153DRAFT_431471</name>
</gene>
<dbReference type="Proteomes" id="UP000799771">
    <property type="component" value="Unassembled WGS sequence"/>
</dbReference>
<dbReference type="EMBL" id="ML977506">
    <property type="protein sequence ID" value="KAF2129535.1"/>
    <property type="molecule type" value="Genomic_DNA"/>
</dbReference>
<proteinExistence type="predicted"/>
<keyword evidence="2" id="KW-1185">Reference proteome</keyword>
<name>A0A6A6AEK4_9PLEO</name>
<organism evidence="1 2">
    <name type="scientific">Dothidotthia symphoricarpi CBS 119687</name>
    <dbReference type="NCBI Taxonomy" id="1392245"/>
    <lineage>
        <taxon>Eukaryota</taxon>
        <taxon>Fungi</taxon>
        <taxon>Dikarya</taxon>
        <taxon>Ascomycota</taxon>
        <taxon>Pezizomycotina</taxon>
        <taxon>Dothideomycetes</taxon>
        <taxon>Pleosporomycetidae</taxon>
        <taxon>Pleosporales</taxon>
        <taxon>Dothidotthiaceae</taxon>
        <taxon>Dothidotthia</taxon>
    </lineage>
</organism>
<sequence>MPISSYGELKLFAAREFLHAFHRLPEPTTYTIKLINNLPHLQIGRYNFWWPMYAAIDPSTGRLKLLEYSGNPSTPAQVKLNEPFACLWPNLLPQRLATLEMSDEFEAFARYCIMTGGYDGYMDAATYNFPMAFRKAAVAYSQALVAQNSVGTTDIADKNSEEEEDDSVLVPRASQMKVEELQELLASTKNQLKQSRDQYQMRVSMDCANCEKLKAALEEQRTKYGE</sequence>
<accession>A0A6A6AEK4</accession>
<dbReference type="AlphaFoldDB" id="A0A6A6AEK4"/>
<evidence type="ECO:0000313" key="1">
    <source>
        <dbReference type="EMBL" id="KAF2129535.1"/>
    </source>
</evidence>